<proteinExistence type="predicted"/>
<comment type="cofactor">
    <cofactor evidence="1">
        <name>FAD</name>
        <dbReference type="ChEBI" id="CHEBI:57692"/>
    </cofactor>
</comment>
<accession>A0A222P5J2</accession>
<organism evidence="5 6">
    <name type="scientific">Legionella clemsonensis</name>
    <dbReference type="NCBI Taxonomy" id="1867846"/>
    <lineage>
        <taxon>Bacteria</taxon>
        <taxon>Pseudomonadati</taxon>
        <taxon>Pseudomonadota</taxon>
        <taxon>Gammaproteobacteria</taxon>
        <taxon>Legionellales</taxon>
        <taxon>Legionellaceae</taxon>
        <taxon>Legionella</taxon>
    </lineage>
</organism>
<keyword evidence="3" id="KW-0274">FAD</keyword>
<dbReference type="KEGG" id="lcd:clem_12840"/>
<dbReference type="AlphaFoldDB" id="A0A222P5J2"/>
<keyword evidence="5" id="KW-0503">Monooxygenase</keyword>
<dbReference type="Pfam" id="PF01494">
    <property type="entry name" value="FAD_binding_3"/>
    <property type="match status" value="1"/>
</dbReference>
<dbReference type="GO" id="GO:0018677">
    <property type="term" value="F:pentachlorophenol monooxygenase activity"/>
    <property type="evidence" value="ECO:0007669"/>
    <property type="project" value="UniProtKB-EC"/>
</dbReference>
<keyword evidence="2" id="KW-0285">Flavoprotein</keyword>
<evidence type="ECO:0000256" key="3">
    <source>
        <dbReference type="ARBA" id="ARBA00022827"/>
    </source>
</evidence>
<dbReference type="SUPFAM" id="SSF51905">
    <property type="entry name" value="FAD/NAD(P)-binding domain"/>
    <property type="match status" value="1"/>
</dbReference>
<dbReference type="PANTHER" id="PTHR43004:SF19">
    <property type="entry name" value="BINDING MONOOXYGENASE, PUTATIVE (JCVI)-RELATED"/>
    <property type="match status" value="1"/>
</dbReference>
<evidence type="ECO:0000313" key="6">
    <source>
        <dbReference type="Proteomes" id="UP000201728"/>
    </source>
</evidence>
<feature type="domain" description="FAD-binding" evidence="4">
    <location>
        <begin position="5"/>
        <end position="341"/>
    </location>
</feature>
<dbReference type="EC" id="1.14.13.50" evidence="5"/>
<keyword evidence="6" id="KW-1185">Reference proteome</keyword>
<dbReference type="GO" id="GO:0071949">
    <property type="term" value="F:FAD binding"/>
    <property type="evidence" value="ECO:0007669"/>
    <property type="project" value="InterPro"/>
</dbReference>
<dbReference type="PRINTS" id="PR00420">
    <property type="entry name" value="RNGMNOXGNASE"/>
</dbReference>
<dbReference type="RefSeq" id="WP_094091881.1">
    <property type="nucleotide sequence ID" value="NZ_CP016397.1"/>
</dbReference>
<evidence type="ECO:0000256" key="1">
    <source>
        <dbReference type="ARBA" id="ARBA00001974"/>
    </source>
</evidence>
<dbReference type="Gene3D" id="3.30.70.2450">
    <property type="match status" value="1"/>
</dbReference>
<gene>
    <name evidence="5" type="primary">pcpB_1</name>
    <name evidence="5" type="ORF">clem_12840</name>
</gene>
<dbReference type="Proteomes" id="UP000201728">
    <property type="component" value="Chromosome"/>
</dbReference>
<protein>
    <submittedName>
        <fullName evidence="5">Pentachlorophenol 4-monooxygenase</fullName>
        <ecNumber evidence="5">1.14.13.50</ecNumber>
    </submittedName>
</protein>
<dbReference type="InterPro" id="IPR050641">
    <property type="entry name" value="RIFMO-like"/>
</dbReference>
<dbReference type="PANTHER" id="PTHR43004">
    <property type="entry name" value="TRK SYSTEM POTASSIUM UPTAKE PROTEIN"/>
    <property type="match status" value="1"/>
</dbReference>
<sequence length="537" mass="60614">MAEKLEALVVGAGPVGLFCANELARHGLRCRIIDKKKGLSDKSKALALHIRSLDVFDDCGFIDEVLTQGHRIDGAIFKSGKQPLFDINFAELKDATRNFLIDLPQSQTEAILQQGLIHKGLNVEWETELVEITQHSDSVTALLKHSNGSEEKVQALWIIACDGAHSTLRKLVNAEFKGEVYKQTWWLADLLIDWNLPANKLAMFSSVEGPLACFPIGDKRYRVVMTAEENISHKEPVMADIERVFNKRSQEKAILSDPIWISQFGIAHRQIKHYRHARVFFAGDAAHIHSPMGGQGLNTGIQDIYNLVWKLALVQKGLAKESLLDSYHSERHPIADAVLKKTGVMTTMFMLRNPFLIKLRNNFLKLITSFDFVRRYIVTDLAELAISYAKSPIVKALGKKTAFSIGGFPPDFYLLELQTKEKKSIHDVIRGTMHHLFLFVGHDNSLLSSLVKTATFINQHFQSFMKTHLVLTEESGIFPTNSVFLDAEQIVHQRFAISEATAVLFRPDKYIGLIQCPVEQDALIHYLEEIYVRATQE</sequence>
<evidence type="ECO:0000256" key="2">
    <source>
        <dbReference type="ARBA" id="ARBA00022630"/>
    </source>
</evidence>
<dbReference type="InterPro" id="IPR002938">
    <property type="entry name" value="FAD-bd"/>
</dbReference>
<keyword evidence="5" id="KW-0560">Oxidoreductase</keyword>
<name>A0A222P5J2_9GAMM</name>
<evidence type="ECO:0000259" key="4">
    <source>
        <dbReference type="Pfam" id="PF01494"/>
    </source>
</evidence>
<reference evidence="6" key="1">
    <citation type="submission" date="2016-07" db="EMBL/GenBank/DDBJ databases">
        <authorList>
            <person name="Florea S."/>
            <person name="Webb J.S."/>
            <person name="Jaromczyk J."/>
            <person name="Schardl C.L."/>
        </authorList>
    </citation>
    <scope>NUCLEOTIDE SEQUENCE [LARGE SCALE GENOMIC DNA]</scope>
    <source>
        <strain evidence="6">CDC-D5610</strain>
    </source>
</reference>
<dbReference type="EMBL" id="CP016397">
    <property type="protein sequence ID" value="ASQ47102.1"/>
    <property type="molecule type" value="Genomic_DNA"/>
</dbReference>
<dbReference type="InterPro" id="IPR036188">
    <property type="entry name" value="FAD/NAD-bd_sf"/>
</dbReference>
<evidence type="ECO:0000313" key="5">
    <source>
        <dbReference type="EMBL" id="ASQ47102.1"/>
    </source>
</evidence>
<dbReference type="Gene3D" id="3.50.50.60">
    <property type="entry name" value="FAD/NAD(P)-binding domain"/>
    <property type="match status" value="1"/>
</dbReference>
<dbReference type="OrthoDB" id="8672648at2"/>